<keyword evidence="3" id="KW-1015">Disulfide bond</keyword>
<sequence>MKNLLVLLLVLPVLTFAQSVEGTFTPAEDYSYAFLYHATPERANYIDRGQLDAEGHFKIDLDSTLTPGIYKIVYATPPEENNFDFIYDGKEQVAFNFSLEKGVQFTISEENKLWDSYLKSMEMINQTISNYYGKKNKDKKGFQAIFKTLKDTQTAYEELAEGKLVVRFIKANRPYIPTDYEDISTYSKHLKAHFLSQVDFSDALLQSSSYLTDRVTAYVFNMVMNPDETVYKSHIDDVALAIGNDDLPIKTSLLQMLWQTFVDLDHANMANYITNTYLLELAKQTKNIDLEEMLIAYKNTHIGALAPDFEIQLSDTKTSLHQLEGAKHYLLIFWSSTCSHCLNELPLVKKLVANHPELKVVAFGLENEKSHWEKEIKQYPMFIHTKGLNKWENPIVKTYGISATPTYFLLDASKNIVAKPYNYEGLELALKKLF</sequence>
<dbReference type="GO" id="GO:0016853">
    <property type="term" value="F:isomerase activity"/>
    <property type="evidence" value="ECO:0007669"/>
    <property type="project" value="UniProtKB-KW"/>
</dbReference>
<dbReference type="OrthoDB" id="6399635at2"/>
<protein>
    <submittedName>
        <fullName evidence="7">Thiol-disulfide isomerase/thioredoxin</fullName>
    </submittedName>
</protein>
<dbReference type="RefSeq" id="WP_114308278.1">
    <property type="nucleotide sequence ID" value="NZ_QPJO01000001.1"/>
</dbReference>
<comment type="subcellular location">
    <subcellularLocation>
        <location evidence="1">Cell envelope</location>
    </subcellularLocation>
</comment>
<keyword evidence="5" id="KW-0732">Signal</keyword>
<dbReference type="CDD" id="cd02966">
    <property type="entry name" value="TlpA_like_family"/>
    <property type="match status" value="1"/>
</dbReference>
<dbReference type="Gene3D" id="3.40.30.10">
    <property type="entry name" value="Glutaredoxin"/>
    <property type="match status" value="1"/>
</dbReference>
<dbReference type="SUPFAM" id="SSF52833">
    <property type="entry name" value="Thioredoxin-like"/>
    <property type="match status" value="1"/>
</dbReference>
<dbReference type="InterPro" id="IPR013766">
    <property type="entry name" value="Thioredoxin_domain"/>
</dbReference>
<evidence type="ECO:0000256" key="2">
    <source>
        <dbReference type="ARBA" id="ARBA00022748"/>
    </source>
</evidence>
<evidence type="ECO:0000256" key="4">
    <source>
        <dbReference type="ARBA" id="ARBA00023284"/>
    </source>
</evidence>
<feature type="signal peptide" evidence="5">
    <location>
        <begin position="1"/>
        <end position="17"/>
    </location>
</feature>
<dbReference type="AlphaFoldDB" id="A0A368ZJ22"/>
<dbReference type="Proteomes" id="UP000253436">
    <property type="component" value="Unassembled WGS sequence"/>
</dbReference>
<keyword evidence="2" id="KW-0201">Cytochrome c-type biogenesis</keyword>
<dbReference type="PANTHER" id="PTHR42852">
    <property type="entry name" value="THIOL:DISULFIDE INTERCHANGE PROTEIN DSBE"/>
    <property type="match status" value="1"/>
</dbReference>
<dbReference type="GO" id="GO:0030313">
    <property type="term" value="C:cell envelope"/>
    <property type="evidence" value="ECO:0007669"/>
    <property type="project" value="UniProtKB-SubCell"/>
</dbReference>
<organism evidence="7 8">
    <name type="scientific">Winogradskyella arenosi</name>
    <dbReference type="NCBI Taxonomy" id="533325"/>
    <lineage>
        <taxon>Bacteria</taxon>
        <taxon>Pseudomonadati</taxon>
        <taxon>Bacteroidota</taxon>
        <taxon>Flavobacteriia</taxon>
        <taxon>Flavobacteriales</taxon>
        <taxon>Flavobacteriaceae</taxon>
        <taxon>Winogradskyella</taxon>
    </lineage>
</organism>
<reference evidence="7 8" key="1">
    <citation type="submission" date="2018-07" db="EMBL/GenBank/DDBJ databases">
        <title>Genomic Encyclopedia of Type Strains, Phase III (KMG-III): the genomes of soil and plant-associated and newly described type strains.</title>
        <authorList>
            <person name="Whitman W."/>
        </authorList>
    </citation>
    <scope>NUCLEOTIDE SEQUENCE [LARGE SCALE GENOMIC DNA]</scope>
    <source>
        <strain evidence="7 8">CECT 7958</strain>
    </source>
</reference>
<comment type="caution">
    <text evidence="7">The sequence shown here is derived from an EMBL/GenBank/DDBJ whole genome shotgun (WGS) entry which is preliminary data.</text>
</comment>
<dbReference type="GO" id="GO:0017004">
    <property type="term" value="P:cytochrome complex assembly"/>
    <property type="evidence" value="ECO:0007669"/>
    <property type="project" value="UniProtKB-KW"/>
</dbReference>
<dbReference type="InterPro" id="IPR050553">
    <property type="entry name" value="Thioredoxin_ResA/DsbE_sf"/>
</dbReference>
<proteinExistence type="predicted"/>
<feature type="chain" id="PRO_5016711490" evidence="5">
    <location>
        <begin position="18"/>
        <end position="434"/>
    </location>
</feature>
<name>A0A368ZJ22_9FLAO</name>
<evidence type="ECO:0000256" key="1">
    <source>
        <dbReference type="ARBA" id="ARBA00004196"/>
    </source>
</evidence>
<dbReference type="InterPro" id="IPR000866">
    <property type="entry name" value="AhpC/TSA"/>
</dbReference>
<evidence type="ECO:0000259" key="6">
    <source>
        <dbReference type="PROSITE" id="PS51352"/>
    </source>
</evidence>
<dbReference type="InterPro" id="IPR036249">
    <property type="entry name" value="Thioredoxin-like_sf"/>
</dbReference>
<dbReference type="PANTHER" id="PTHR42852:SF6">
    <property type="entry name" value="THIOL:DISULFIDE INTERCHANGE PROTEIN DSBE"/>
    <property type="match status" value="1"/>
</dbReference>
<feature type="domain" description="Thioredoxin" evidence="6">
    <location>
        <begin position="300"/>
        <end position="434"/>
    </location>
</feature>
<accession>A0A368ZJ22</accession>
<dbReference type="EMBL" id="QPJO01000001">
    <property type="protein sequence ID" value="RCW93779.1"/>
    <property type="molecule type" value="Genomic_DNA"/>
</dbReference>
<evidence type="ECO:0000313" key="8">
    <source>
        <dbReference type="Proteomes" id="UP000253436"/>
    </source>
</evidence>
<keyword evidence="8" id="KW-1185">Reference proteome</keyword>
<dbReference type="PROSITE" id="PS51352">
    <property type="entry name" value="THIOREDOXIN_2"/>
    <property type="match status" value="1"/>
</dbReference>
<evidence type="ECO:0000256" key="5">
    <source>
        <dbReference type="SAM" id="SignalP"/>
    </source>
</evidence>
<keyword evidence="4" id="KW-0676">Redox-active center</keyword>
<dbReference type="Pfam" id="PF00578">
    <property type="entry name" value="AhpC-TSA"/>
    <property type="match status" value="1"/>
</dbReference>
<evidence type="ECO:0000313" key="7">
    <source>
        <dbReference type="EMBL" id="RCW93779.1"/>
    </source>
</evidence>
<keyword evidence="7" id="KW-0413">Isomerase</keyword>
<evidence type="ECO:0000256" key="3">
    <source>
        <dbReference type="ARBA" id="ARBA00023157"/>
    </source>
</evidence>
<gene>
    <name evidence="7" type="ORF">DFQ08_101577</name>
</gene>